<dbReference type="KEGG" id="mbe:MBM_07636"/>
<feature type="region of interest" description="Disordered" evidence="1">
    <location>
        <begin position="1"/>
        <end position="23"/>
    </location>
</feature>
<dbReference type="SUPFAM" id="SSF55298">
    <property type="entry name" value="YjgF-like"/>
    <property type="match status" value="1"/>
</dbReference>
<dbReference type="InterPro" id="IPR035959">
    <property type="entry name" value="RutC-like_sf"/>
</dbReference>
<dbReference type="Gene3D" id="3.30.1330.40">
    <property type="entry name" value="RutC-like"/>
    <property type="match status" value="1"/>
</dbReference>
<feature type="compositionally biased region" description="Polar residues" evidence="1">
    <location>
        <begin position="502"/>
        <end position="516"/>
    </location>
</feature>
<feature type="compositionally biased region" description="Polar residues" evidence="1">
    <location>
        <begin position="262"/>
        <end position="271"/>
    </location>
</feature>
<proteinExistence type="predicted"/>
<evidence type="ECO:0000313" key="2">
    <source>
        <dbReference type="EMBL" id="EKD14406.1"/>
    </source>
</evidence>
<dbReference type="InParanoid" id="K1WNA5"/>
<feature type="compositionally biased region" description="Basic and acidic residues" evidence="1">
    <location>
        <begin position="1"/>
        <end position="11"/>
    </location>
</feature>
<feature type="compositionally biased region" description="Basic and acidic residues" evidence="1">
    <location>
        <begin position="245"/>
        <end position="260"/>
    </location>
</feature>
<feature type="compositionally biased region" description="Basic and acidic residues" evidence="1">
    <location>
        <begin position="278"/>
        <end position="287"/>
    </location>
</feature>
<dbReference type="Proteomes" id="UP000006753">
    <property type="component" value="Unassembled WGS sequence"/>
</dbReference>
<dbReference type="AlphaFoldDB" id="K1WNA5"/>
<dbReference type="PANTHER" id="PTHR43857">
    <property type="entry name" value="BLR7761 PROTEIN"/>
    <property type="match status" value="1"/>
</dbReference>
<evidence type="ECO:0000313" key="3">
    <source>
        <dbReference type="Proteomes" id="UP000006753"/>
    </source>
</evidence>
<sequence>MSVSPKDDVMKDGLLQTNSPKPSKFKSFIAKRRESHNLPRPTIGELSADNGRKLISSHSEFEAVIGYRDCEKKCQAPLEAAGSNEKQSRAVVTGSWIEVSGTTGYATHVSLSTTFSADISSVHYDTGFISGSVVEQTEQAFINIASALEQAGSSLRDVVRVRYILPDKREFSLIWPTLRSVFGNIRPAATMIQADLMNDEMRIEIEVTARKPGIRERQGIYSNDSCEYMDLETELELESTVTQDRAPRASFADDRRDGAKETFTQFGNGSFEQEDLYSEERPEGAREEAEEAQGQKGKDTIDTCTISTSQEAQSFYNPTTTYPNVHQIIRIHGPIPPLTDPALTSYYLAQACQFAQVCPISFHGTYSRNARSCAPGCTLQPVCNPYREDCPGNCGRSHVRRTCHSVFDVDPLTAGYCCAEADRRSEHDRVLAHAHNTSAEEWAQRAAMARLWAPHYYGYYGFEAEAEAEELSLEGLGRVLDGIHTETNVDTKTSDDTEINDDTTSPSAIKGSSSKALSKDQPGHLLSNNNASTPMSETNPAHPSDTRQPPLSPTVKPRDRQEQATQLAKTSLRTSLYPFRLQSLGGRLPVQTQYKNFSSSTSLLLDARDSLAICVSRMLSADLALGIAQISVFLLYSSGENSMPIAELSGGQHFRAAGVSLISLILVGYCKADM</sequence>
<evidence type="ECO:0000256" key="1">
    <source>
        <dbReference type="SAM" id="MobiDB-lite"/>
    </source>
</evidence>
<feature type="region of interest" description="Disordered" evidence="1">
    <location>
        <begin position="240"/>
        <end position="300"/>
    </location>
</feature>
<dbReference type="EMBL" id="JH921446">
    <property type="protein sequence ID" value="EKD14406.1"/>
    <property type="molecule type" value="Genomic_DNA"/>
</dbReference>
<dbReference type="OrthoDB" id="538640at2759"/>
<dbReference type="CDD" id="cd06154">
    <property type="entry name" value="YjgF_YER057c_UK114_like_6"/>
    <property type="match status" value="1"/>
</dbReference>
<keyword evidence="3" id="KW-1185">Reference proteome</keyword>
<dbReference type="HOGENOM" id="CLU_407723_0_0_1"/>
<dbReference type="Pfam" id="PF01042">
    <property type="entry name" value="Ribonuc_L-PSP"/>
    <property type="match status" value="1"/>
</dbReference>
<protein>
    <submittedName>
        <fullName evidence="2">Uncharacterized protein</fullName>
    </submittedName>
</protein>
<dbReference type="eggNOG" id="KOG2317">
    <property type="taxonomic scope" value="Eukaryota"/>
</dbReference>
<dbReference type="GeneID" id="18763571"/>
<accession>K1WNA5</accession>
<dbReference type="InterPro" id="IPR006175">
    <property type="entry name" value="YjgF/YER057c/UK114"/>
</dbReference>
<dbReference type="PANTHER" id="PTHR43857:SF1">
    <property type="entry name" value="YJGH FAMILY PROTEIN"/>
    <property type="match status" value="1"/>
</dbReference>
<organism evidence="2 3">
    <name type="scientific">Marssonina brunnea f. sp. multigermtubi (strain MB_m1)</name>
    <name type="common">Marssonina leaf spot fungus</name>
    <dbReference type="NCBI Taxonomy" id="1072389"/>
    <lineage>
        <taxon>Eukaryota</taxon>
        <taxon>Fungi</taxon>
        <taxon>Dikarya</taxon>
        <taxon>Ascomycota</taxon>
        <taxon>Pezizomycotina</taxon>
        <taxon>Leotiomycetes</taxon>
        <taxon>Helotiales</taxon>
        <taxon>Drepanopezizaceae</taxon>
        <taxon>Drepanopeziza</taxon>
    </lineage>
</organism>
<feature type="region of interest" description="Disordered" evidence="1">
    <location>
        <begin position="487"/>
        <end position="568"/>
    </location>
</feature>
<feature type="compositionally biased region" description="Polar residues" evidence="1">
    <location>
        <begin position="526"/>
        <end position="549"/>
    </location>
</feature>
<name>K1WNA5_MARBU</name>
<gene>
    <name evidence="2" type="ORF">MBM_07636</name>
</gene>
<reference evidence="2 3" key="1">
    <citation type="journal article" date="2012" name="BMC Genomics">
        <title>Sequencing the genome of Marssonina brunnea reveals fungus-poplar co-evolution.</title>
        <authorList>
            <person name="Zhu S."/>
            <person name="Cao Y.-Z."/>
            <person name="Jiang C."/>
            <person name="Tan B.-Y."/>
            <person name="Wang Z."/>
            <person name="Feng S."/>
            <person name="Zhang L."/>
            <person name="Su X.-H."/>
            <person name="Brejova B."/>
            <person name="Vinar T."/>
            <person name="Xu M."/>
            <person name="Wang M.-X."/>
            <person name="Zhang S.-G."/>
            <person name="Huang M.-R."/>
            <person name="Wu R."/>
            <person name="Zhou Y."/>
        </authorList>
    </citation>
    <scope>NUCLEOTIDE SEQUENCE [LARGE SCALE GENOMIC DNA]</scope>
    <source>
        <strain evidence="2 3">MB_m1</strain>
    </source>
</reference>